<keyword evidence="4" id="KW-1185">Reference proteome</keyword>
<dbReference type="Pfam" id="PF13561">
    <property type="entry name" value="adh_short_C2"/>
    <property type="match status" value="1"/>
</dbReference>
<sequence length="259" mass="27621">MSEQLDGETAIITGSSQGIGKGIAERFAAEGANVVVNSRSQDRADEVAEAIADDGGTAIGVEADVTDEGAMEALVETTVERFGSVDVMVNNAGLTILGEAHEFDIEEWRKVVDVDLVGTFIGCQAAGRRMMEQEKGGAILNISSLMGSRGLQKRSPYCAAKAGVNNLTQTLAVEWAEHDIHVNALAPGFIWTEITEQTQGSAGYTDDDIRDRTPMNRFGSVEEMAECALFLVGRNNFVTGEVLHADGGWQAYGWGSGDQ</sequence>
<dbReference type="InterPro" id="IPR020904">
    <property type="entry name" value="Sc_DH/Rdtase_CS"/>
</dbReference>
<reference evidence="3 4" key="1">
    <citation type="journal article" date="2019" name="Int. J. Syst. Evol. Microbiol.">
        <title>The Global Catalogue of Microorganisms (GCM) 10K type strain sequencing project: providing services to taxonomists for standard genome sequencing and annotation.</title>
        <authorList>
            <consortium name="The Broad Institute Genomics Platform"/>
            <consortium name="The Broad Institute Genome Sequencing Center for Infectious Disease"/>
            <person name="Wu L."/>
            <person name="Ma J."/>
        </authorList>
    </citation>
    <scope>NUCLEOTIDE SEQUENCE [LARGE SCALE GENOMIC DNA]</scope>
    <source>
        <strain evidence="3 4">YIM 94188</strain>
    </source>
</reference>
<dbReference type="AlphaFoldDB" id="A0ABD5U2T8"/>
<evidence type="ECO:0000313" key="4">
    <source>
        <dbReference type="Proteomes" id="UP001596408"/>
    </source>
</evidence>
<comment type="similarity">
    <text evidence="1">Belongs to the short-chain dehydrogenases/reductases (SDR) family.</text>
</comment>
<dbReference type="Proteomes" id="UP001596408">
    <property type="component" value="Unassembled WGS sequence"/>
</dbReference>
<dbReference type="InterPro" id="IPR002347">
    <property type="entry name" value="SDR_fam"/>
</dbReference>
<dbReference type="FunFam" id="3.40.50.720:FF:000084">
    <property type="entry name" value="Short-chain dehydrogenase reductase"/>
    <property type="match status" value="1"/>
</dbReference>
<evidence type="ECO:0000256" key="1">
    <source>
        <dbReference type="ARBA" id="ARBA00006484"/>
    </source>
</evidence>
<dbReference type="SUPFAM" id="SSF51735">
    <property type="entry name" value="NAD(P)-binding Rossmann-fold domains"/>
    <property type="match status" value="1"/>
</dbReference>
<protein>
    <submittedName>
        <fullName evidence="3">SDR family NAD(P)-dependent oxidoreductase</fullName>
        <ecNumber evidence="3">1.1.1.-</ecNumber>
    </submittedName>
</protein>
<dbReference type="PANTHER" id="PTHR42760:SF133">
    <property type="entry name" value="3-OXOACYL-[ACYL-CARRIER-PROTEIN] REDUCTASE"/>
    <property type="match status" value="1"/>
</dbReference>
<dbReference type="Gene3D" id="3.40.50.720">
    <property type="entry name" value="NAD(P)-binding Rossmann-like Domain"/>
    <property type="match status" value="1"/>
</dbReference>
<dbReference type="PANTHER" id="PTHR42760">
    <property type="entry name" value="SHORT-CHAIN DEHYDROGENASES/REDUCTASES FAMILY MEMBER"/>
    <property type="match status" value="1"/>
</dbReference>
<name>A0ABD5U2T8_9EURY</name>
<organism evidence="3 4">
    <name type="scientific">Halopelagius fulvigenes</name>
    <dbReference type="NCBI Taxonomy" id="1198324"/>
    <lineage>
        <taxon>Archaea</taxon>
        <taxon>Methanobacteriati</taxon>
        <taxon>Methanobacteriota</taxon>
        <taxon>Stenosarchaea group</taxon>
        <taxon>Halobacteria</taxon>
        <taxon>Halobacteriales</taxon>
        <taxon>Haloferacaceae</taxon>
    </lineage>
</organism>
<comment type="caution">
    <text evidence="3">The sequence shown here is derived from an EMBL/GenBank/DDBJ whole genome shotgun (WGS) entry which is preliminary data.</text>
</comment>
<evidence type="ECO:0000313" key="3">
    <source>
        <dbReference type="EMBL" id="MFC6825062.1"/>
    </source>
</evidence>
<keyword evidence="2 3" id="KW-0560">Oxidoreductase</keyword>
<dbReference type="EC" id="1.1.1.-" evidence="3"/>
<dbReference type="CDD" id="cd05233">
    <property type="entry name" value="SDR_c"/>
    <property type="match status" value="1"/>
</dbReference>
<dbReference type="NCBIfam" id="NF005559">
    <property type="entry name" value="PRK07231.1"/>
    <property type="match status" value="1"/>
</dbReference>
<dbReference type="PRINTS" id="PR00080">
    <property type="entry name" value="SDRFAMILY"/>
</dbReference>
<dbReference type="InterPro" id="IPR036291">
    <property type="entry name" value="NAD(P)-bd_dom_sf"/>
</dbReference>
<gene>
    <name evidence="3" type="ORF">ACFQEV_08665</name>
</gene>
<accession>A0ABD5U2T8</accession>
<evidence type="ECO:0000256" key="2">
    <source>
        <dbReference type="ARBA" id="ARBA00023002"/>
    </source>
</evidence>
<proteinExistence type="inferred from homology"/>
<dbReference type="RefSeq" id="WP_379694906.1">
    <property type="nucleotide sequence ID" value="NZ_JBHSXH010000011.1"/>
</dbReference>
<dbReference type="GO" id="GO:0016491">
    <property type="term" value="F:oxidoreductase activity"/>
    <property type="evidence" value="ECO:0007669"/>
    <property type="project" value="UniProtKB-KW"/>
</dbReference>
<dbReference type="PRINTS" id="PR00081">
    <property type="entry name" value="GDHRDH"/>
</dbReference>
<dbReference type="EMBL" id="JBHSXH010000011">
    <property type="protein sequence ID" value="MFC6825062.1"/>
    <property type="molecule type" value="Genomic_DNA"/>
</dbReference>
<dbReference type="PROSITE" id="PS00061">
    <property type="entry name" value="ADH_SHORT"/>
    <property type="match status" value="1"/>
</dbReference>